<dbReference type="VEuPathDB" id="FungiDB:BO97DRAFT_411377"/>
<evidence type="ECO:0000256" key="1">
    <source>
        <dbReference type="ARBA" id="ARBA00022723"/>
    </source>
</evidence>
<keyword evidence="1" id="KW-0479">Metal-binding</keyword>
<keyword evidence="7" id="KW-1185">Reference proteome</keyword>
<dbReference type="SUPFAM" id="SSF144232">
    <property type="entry name" value="HIT/MYND zinc finger-like"/>
    <property type="match status" value="1"/>
</dbReference>
<dbReference type="PROSITE" id="PS50865">
    <property type="entry name" value="ZF_MYND_2"/>
    <property type="match status" value="1"/>
</dbReference>
<evidence type="ECO:0000313" key="7">
    <source>
        <dbReference type="Proteomes" id="UP000248961"/>
    </source>
</evidence>
<evidence type="ECO:0000259" key="5">
    <source>
        <dbReference type="PROSITE" id="PS50865"/>
    </source>
</evidence>
<reference evidence="6 7" key="1">
    <citation type="submission" date="2018-02" db="EMBL/GenBank/DDBJ databases">
        <title>The genomes of Aspergillus section Nigri reveals drivers in fungal speciation.</title>
        <authorList>
            <consortium name="DOE Joint Genome Institute"/>
            <person name="Vesth T.C."/>
            <person name="Nybo J."/>
            <person name="Theobald S."/>
            <person name="Brandl J."/>
            <person name="Frisvad J.C."/>
            <person name="Nielsen K.F."/>
            <person name="Lyhne E.K."/>
            <person name="Kogle M.E."/>
            <person name="Kuo A."/>
            <person name="Riley R."/>
            <person name="Clum A."/>
            <person name="Nolan M."/>
            <person name="Lipzen A."/>
            <person name="Salamov A."/>
            <person name="Henrissat B."/>
            <person name="Wiebenga A."/>
            <person name="De vries R.P."/>
            <person name="Grigoriev I.V."/>
            <person name="Mortensen U.H."/>
            <person name="Andersen M.R."/>
            <person name="Baker S.E."/>
        </authorList>
    </citation>
    <scope>NUCLEOTIDE SEQUENCE [LARGE SCALE GENOMIC DNA]</scope>
    <source>
        <strain evidence="6 7">CBS 101889</strain>
    </source>
</reference>
<dbReference type="Pfam" id="PF01753">
    <property type="entry name" value="zf-MYND"/>
    <property type="match status" value="1"/>
</dbReference>
<organism evidence="6 7">
    <name type="scientific">Aspergillus homomorphus (strain CBS 101889)</name>
    <dbReference type="NCBI Taxonomy" id="1450537"/>
    <lineage>
        <taxon>Eukaryota</taxon>
        <taxon>Fungi</taxon>
        <taxon>Dikarya</taxon>
        <taxon>Ascomycota</taxon>
        <taxon>Pezizomycotina</taxon>
        <taxon>Eurotiomycetes</taxon>
        <taxon>Eurotiomycetidae</taxon>
        <taxon>Eurotiales</taxon>
        <taxon>Aspergillaceae</taxon>
        <taxon>Aspergillus</taxon>
        <taxon>Aspergillus subgen. Circumdati</taxon>
    </lineage>
</organism>
<dbReference type="GO" id="GO:0008270">
    <property type="term" value="F:zinc ion binding"/>
    <property type="evidence" value="ECO:0007669"/>
    <property type="project" value="UniProtKB-KW"/>
</dbReference>
<sequence length="201" mass="22734">MALQYPDLRDIEHFPGFADIPIEDLDTGETTPGTDGCLLLEILSIQKRPVLVIGTRSNDLHMVTLRFEGPDHGHALSESPHLKVGYTIAVMHARKHQFGHEVYGMCLHDYRSIKLLPSPLDDIFHLSDVMKTWPLNFAPHKKCHWCGHEPKPIVTCLDCGVVGYCGVACQVACWNFRSHKEFCKILGDQNFRSLVTEMARE</sequence>
<name>A0A395I849_ASPHC</name>
<dbReference type="Gene3D" id="6.10.140.2220">
    <property type="match status" value="1"/>
</dbReference>
<evidence type="ECO:0000256" key="4">
    <source>
        <dbReference type="PROSITE-ProRule" id="PRU00134"/>
    </source>
</evidence>
<dbReference type="STRING" id="1450537.A0A395I849"/>
<accession>A0A395I849</accession>
<dbReference type="AlphaFoldDB" id="A0A395I849"/>
<keyword evidence="3" id="KW-0862">Zinc</keyword>
<proteinExistence type="predicted"/>
<dbReference type="GeneID" id="37200465"/>
<gene>
    <name evidence="6" type="ORF">BO97DRAFT_411377</name>
</gene>
<dbReference type="RefSeq" id="XP_025555290.1">
    <property type="nucleotide sequence ID" value="XM_025696176.1"/>
</dbReference>
<dbReference type="OrthoDB" id="265717at2759"/>
<evidence type="ECO:0000256" key="2">
    <source>
        <dbReference type="ARBA" id="ARBA00022771"/>
    </source>
</evidence>
<dbReference type="Proteomes" id="UP000248961">
    <property type="component" value="Unassembled WGS sequence"/>
</dbReference>
<evidence type="ECO:0000256" key="3">
    <source>
        <dbReference type="ARBA" id="ARBA00022833"/>
    </source>
</evidence>
<dbReference type="EMBL" id="KZ824270">
    <property type="protein sequence ID" value="RAL16136.1"/>
    <property type="molecule type" value="Genomic_DNA"/>
</dbReference>
<keyword evidence="2 4" id="KW-0863">Zinc-finger</keyword>
<evidence type="ECO:0000313" key="6">
    <source>
        <dbReference type="EMBL" id="RAL16136.1"/>
    </source>
</evidence>
<dbReference type="InterPro" id="IPR002893">
    <property type="entry name" value="Znf_MYND"/>
</dbReference>
<protein>
    <recommendedName>
        <fullName evidence="5">MYND-type domain-containing protein</fullName>
    </recommendedName>
</protein>
<feature type="domain" description="MYND-type" evidence="5">
    <location>
        <begin position="143"/>
        <end position="183"/>
    </location>
</feature>